<dbReference type="AlphaFoldDB" id="A0A1H4CHE7"/>
<evidence type="ECO:0000313" key="6">
    <source>
        <dbReference type="EMBL" id="SEA59743.1"/>
    </source>
</evidence>
<evidence type="ECO:0000313" key="7">
    <source>
        <dbReference type="Proteomes" id="UP000198584"/>
    </source>
</evidence>
<reference evidence="6 7" key="1">
    <citation type="submission" date="2016-10" db="EMBL/GenBank/DDBJ databases">
        <authorList>
            <person name="de Groot N.N."/>
        </authorList>
    </citation>
    <scope>NUCLEOTIDE SEQUENCE [LARGE SCALE GENOMIC DNA]</scope>
    <source>
        <strain evidence="6 7">CCM7597</strain>
    </source>
</reference>
<dbReference type="InterPro" id="IPR005234">
    <property type="entry name" value="ScpB_csome_segregation"/>
</dbReference>
<dbReference type="Gene3D" id="1.10.10.10">
    <property type="entry name" value="Winged helix-like DNA-binding domain superfamily/Winged helix DNA-binding domain"/>
    <property type="match status" value="2"/>
</dbReference>
<protein>
    <recommendedName>
        <fullName evidence="5">Segregation and condensation protein B</fullName>
    </recommendedName>
</protein>
<comment type="subcellular location">
    <subcellularLocation>
        <location evidence="5">Cytoplasm</location>
    </subcellularLocation>
    <text evidence="5">Associated with two foci at the outer edges of the nucleoid region in young cells, and at four foci within both cell halves in older cells.</text>
</comment>
<keyword evidence="4 5" id="KW-0131">Cell cycle</keyword>
<evidence type="ECO:0000256" key="4">
    <source>
        <dbReference type="ARBA" id="ARBA00023306"/>
    </source>
</evidence>
<dbReference type="SUPFAM" id="SSF46785">
    <property type="entry name" value="Winged helix' DNA-binding domain"/>
    <property type="match status" value="2"/>
</dbReference>
<comment type="similarity">
    <text evidence="5">Belongs to the ScpB family.</text>
</comment>
<dbReference type="EMBL" id="FNQR01000006">
    <property type="protein sequence ID" value="SEA59743.1"/>
    <property type="molecule type" value="Genomic_DNA"/>
</dbReference>
<accession>A0A1H4CHE7</accession>
<dbReference type="GO" id="GO:0051304">
    <property type="term" value="P:chromosome separation"/>
    <property type="evidence" value="ECO:0007669"/>
    <property type="project" value="InterPro"/>
</dbReference>
<name>A0A1H4CHE7_9BACI</name>
<comment type="subunit">
    <text evidence="5">Homodimer. Homodimerization may be required to stabilize the binding of ScpA to the Smc head domains. Component of a cohesin-like complex composed of ScpA, ScpB and the Smc homodimer, in which ScpA and ScpB bind to the head domain of Smc. The presence of the three proteins is required for the association of the complex with DNA.</text>
</comment>
<dbReference type="InterPro" id="IPR036388">
    <property type="entry name" value="WH-like_DNA-bd_sf"/>
</dbReference>
<dbReference type="GO" id="GO:0005737">
    <property type="term" value="C:cytoplasm"/>
    <property type="evidence" value="ECO:0007669"/>
    <property type="project" value="UniProtKB-SubCell"/>
</dbReference>
<evidence type="ECO:0000256" key="5">
    <source>
        <dbReference type="HAMAP-Rule" id="MF_01804"/>
    </source>
</evidence>
<evidence type="ECO:0000256" key="1">
    <source>
        <dbReference type="ARBA" id="ARBA00022490"/>
    </source>
</evidence>
<dbReference type="NCBIfam" id="TIGR00281">
    <property type="entry name" value="SMC-Scp complex subunit ScpB"/>
    <property type="match status" value="1"/>
</dbReference>
<keyword evidence="7" id="KW-1185">Reference proteome</keyword>
<organism evidence="6 7">
    <name type="scientific">Thalassobacillus cyri</name>
    <dbReference type="NCBI Taxonomy" id="571932"/>
    <lineage>
        <taxon>Bacteria</taxon>
        <taxon>Bacillati</taxon>
        <taxon>Bacillota</taxon>
        <taxon>Bacilli</taxon>
        <taxon>Bacillales</taxon>
        <taxon>Bacillaceae</taxon>
        <taxon>Thalassobacillus</taxon>
    </lineage>
</organism>
<keyword evidence="2 5" id="KW-0132">Cell division</keyword>
<evidence type="ECO:0000256" key="2">
    <source>
        <dbReference type="ARBA" id="ARBA00022618"/>
    </source>
</evidence>
<sequence>MNINEYKGAVEGLLFAAGEEGLTKQKLKDVLEIEQHTLQELLDELMVDYQEKQRGVTLMFSDEAIYLATKVEHAPYLKQLLDSPQSSKLSQAALETLAIIAYQQPITRVEIEELRGVKSERAIQTLTSRSLIQEVGRKEGIGRPILYGTTKDFLTYFGINSLEDLPPLPEGNEDDMETEADLFFEEFSTQGHENTEDHE</sequence>
<dbReference type="PIRSF" id="PIRSF019345">
    <property type="entry name" value="ScpB"/>
    <property type="match status" value="1"/>
</dbReference>
<dbReference type="RefSeq" id="WP_093044585.1">
    <property type="nucleotide sequence ID" value="NZ_FNQR01000006.1"/>
</dbReference>
<dbReference type="Pfam" id="PF04079">
    <property type="entry name" value="SMC_ScpB"/>
    <property type="match status" value="1"/>
</dbReference>
<evidence type="ECO:0000256" key="3">
    <source>
        <dbReference type="ARBA" id="ARBA00022829"/>
    </source>
</evidence>
<dbReference type="PANTHER" id="PTHR34298:SF2">
    <property type="entry name" value="SEGREGATION AND CONDENSATION PROTEIN B"/>
    <property type="match status" value="1"/>
</dbReference>
<dbReference type="STRING" id="571932.SAMN05421743_10656"/>
<dbReference type="GO" id="GO:0006260">
    <property type="term" value="P:DNA replication"/>
    <property type="evidence" value="ECO:0007669"/>
    <property type="project" value="UniProtKB-UniRule"/>
</dbReference>
<keyword evidence="1 5" id="KW-0963">Cytoplasm</keyword>
<dbReference type="PANTHER" id="PTHR34298">
    <property type="entry name" value="SEGREGATION AND CONDENSATION PROTEIN B"/>
    <property type="match status" value="1"/>
</dbReference>
<comment type="function">
    <text evidence="5">Participates in chromosomal partition during cell division. May act via the formation of a condensin-like complex containing Smc and ScpA that pull DNA away from mid-cell into both cell halves.</text>
</comment>
<keyword evidence="3 5" id="KW-0159">Chromosome partition</keyword>
<dbReference type="InterPro" id="IPR036390">
    <property type="entry name" value="WH_DNA-bd_sf"/>
</dbReference>
<proteinExistence type="inferred from homology"/>
<dbReference type="HAMAP" id="MF_01804">
    <property type="entry name" value="ScpB"/>
    <property type="match status" value="1"/>
</dbReference>
<dbReference type="Proteomes" id="UP000198584">
    <property type="component" value="Unassembled WGS sequence"/>
</dbReference>
<dbReference type="OrthoDB" id="9806226at2"/>
<gene>
    <name evidence="5" type="primary">scpB</name>
    <name evidence="6" type="ORF">SAMN05421743_10656</name>
</gene>
<dbReference type="GO" id="GO:0051301">
    <property type="term" value="P:cell division"/>
    <property type="evidence" value="ECO:0007669"/>
    <property type="project" value="UniProtKB-KW"/>
</dbReference>